<evidence type="ECO:0000259" key="11">
    <source>
        <dbReference type="Pfam" id="PF08245"/>
    </source>
</evidence>
<dbReference type="GO" id="GO:0051301">
    <property type="term" value="P:cell division"/>
    <property type="evidence" value="ECO:0007669"/>
    <property type="project" value="UniProtKB-KW"/>
</dbReference>
<dbReference type="RefSeq" id="WP_096183533.1">
    <property type="nucleotide sequence ID" value="NZ_BDUF01000106.1"/>
</dbReference>
<keyword evidence="3 8" id="KW-0132">Cell division</keyword>
<feature type="domain" description="Mur ligase C-terminal" evidence="10">
    <location>
        <begin position="333"/>
        <end position="469"/>
    </location>
</feature>
<keyword evidence="5 8" id="KW-0573">Peptidoglycan synthesis</keyword>
<dbReference type="Gene3D" id="3.40.1390.10">
    <property type="entry name" value="MurE/MurF, N-terminal domain"/>
    <property type="match status" value="1"/>
</dbReference>
<evidence type="ECO:0000256" key="3">
    <source>
        <dbReference type="ARBA" id="ARBA00022618"/>
    </source>
</evidence>
<dbReference type="SUPFAM" id="SSF53623">
    <property type="entry name" value="MurD-like peptide ligases, catalytic domain"/>
    <property type="match status" value="1"/>
</dbReference>
<keyword evidence="6 8" id="KW-0131">Cell cycle</keyword>
<dbReference type="Pfam" id="PF08245">
    <property type="entry name" value="Mur_ligase_M"/>
    <property type="match status" value="1"/>
</dbReference>
<dbReference type="NCBIfam" id="TIGR01085">
    <property type="entry name" value="murE"/>
    <property type="match status" value="1"/>
</dbReference>
<evidence type="ECO:0000256" key="5">
    <source>
        <dbReference type="ARBA" id="ARBA00022984"/>
    </source>
</evidence>
<evidence type="ECO:0000256" key="7">
    <source>
        <dbReference type="ARBA" id="ARBA00023316"/>
    </source>
</evidence>
<dbReference type="InterPro" id="IPR035911">
    <property type="entry name" value="MurE/MurF_N"/>
</dbReference>
<name>A0A292YS35_9BACL</name>
<evidence type="ECO:0000256" key="4">
    <source>
        <dbReference type="ARBA" id="ARBA00022960"/>
    </source>
</evidence>
<protein>
    <submittedName>
        <fullName evidence="12">UDP-N-acetylmuramyl peptide synthase</fullName>
    </submittedName>
</protein>
<feature type="domain" description="Mur ligase N-terminal catalytic" evidence="9">
    <location>
        <begin position="18"/>
        <end position="72"/>
    </location>
</feature>
<dbReference type="InterPro" id="IPR036615">
    <property type="entry name" value="Mur_ligase_C_dom_sf"/>
</dbReference>
<dbReference type="Pfam" id="PF02875">
    <property type="entry name" value="Mur_ligase_C"/>
    <property type="match status" value="1"/>
</dbReference>
<dbReference type="InterPro" id="IPR013221">
    <property type="entry name" value="Mur_ligase_cen"/>
</dbReference>
<evidence type="ECO:0000256" key="8">
    <source>
        <dbReference type="RuleBase" id="RU004135"/>
    </source>
</evidence>
<dbReference type="Proteomes" id="UP000217785">
    <property type="component" value="Unassembled WGS sequence"/>
</dbReference>
<sequence>MKVEALLAAIRNGAVQLAGITHDSRQVQPGYAFVAISGKHRDGHTYIEEAVRKGAACIVCEKKVSAPIPVYRTESPRRWLSRLSAAVHRDPSSSLNVIGVTGSNGKTTITSMIHSLFVENGLPCGLIGTVENDINGVRTPATLTTPEAPDLQRMLAELLAGDTRNTVMEVSAQGVEMGRVEDIHFSLGIFTNLTPDHLDFYASLEEYGECKKRFMNRIPGDKTGLYNYDDPYVREAAREGRSEVFTYSLVDRNADLSAQIVGRSGAGCLFFLHAGSKLRERIPCDLESFPFVLRVPGLHNVSNALAALLAGLLSGLNPLRMRLALNKFRPVVRRMQVFDWNGVKVVDDTAMNPGSIRAVMNTFQSESCGRVFIVFAIRGNRGTVVNRENALALAECYSVWKSKHPQVIITSAASHVGDNDLVHPEEENVFLSTLWEQKIPHTFYRELPEAMEHLAQSAHTGDLLFLLGAQGMDEGFSILSHSRKIKDLVK</sequence>
<proteinExistence type="inferred from homology"/>
<dbReference type="PANTHER" id="PTHR23135">
    <property type="entry name" value="MUR LIGASE FAMILY MEMBER"/>
    <property type="match status" value="1"/>
</dbReference>
<comment type="pathway">
    <text evidence="1 8">Cell wall biogenesis; peptidoglycan biosynthesis.</text>
</comment>
<dbReference type="EMBL" id="BDUF01000106">
    <property type="protein sequence ID" value="GAX91583.1"/>
    <property type="molecule type" value="Genomic_DNA"/>
</dbReference>
<accession>A0A292YS35</accession>
<keyword evidence="13" id="KW-1185">Reference proteome</keyword>
<evidence type="ECO:0000256" key="6">
    <source>
        <dbReference type="ARBA" id="ARBA00023306"/>
    </source>
</evidence>
<dbReference type="GO" id="GO:0005524">
    <property type="term" value="F:ATP binding"/>
    <property type="evidence" value="ECO:0007669"/>
    <property type="project" value="InterPro"/>
</dbReference>
<dbReference type="SUPFAM" id="SSF63418">
    <property type="entry name" value="MurE/MurF N-terminal domain"/>
    <property type="match status" value="1"/>
</dbReference>
<comment type="caution">
    <text evidence="12">The sequence shown here is derived from an EMBL/GenBank/DDBJ whole genome shotgun (WGS) entry which is preliminary data.</text>
</comment>
<dbReference type="SUPFAM" id="SSF53244">
    <property type="entry name" value="MurD-like peptide ligases, peptide-binding domain"/>
    <property type="match status" value="1"/>
</dbReference>
<dbReference type="GO" id="GO:0008360">
    <property type="term" value="P:regulation of cell shape"/>
    <property type="evidence" value="ECO:0007669"/>
    <property type="project" value="UniProtKB-KW"/>
</dbReference>
<evidence type="ECO:0000256" key="1">
    <source>
        <dbReference type="ARBA" id="ARBA00004752"/>
    </source>
</evidence>
<dbReference type="AlphaFoldDB" id="A0A292YS35"/>
<evidence type="ECO:0000313" key="13">
    <source>
        <dbReference type="Proteomes" id="UP000217785"/>
    </source>
</evidence>
<dbReference type="GO" id="GO:0071555">
    <property type="term" value="P:cell wall organization"/>
    <property type="evidence" value="ECO:0007669"/>
    <property type="project" value="UniProtKB-KW"/>
</dbReference>
<dbReference type="GO" id="GO:0009252">
    <property type="term" value="P:peptidoglycan biosynthetic process"/>
    <property type="evidence" value="ECO:0007669"/>
    <property type="project" value="UniProtKB-UniPathway"/>
</dbReference>
<evidence type="ECO:0000313" key="12">
    <source>
        <dbReference type="EMBL" id="GAX91583.1"/>
    </source>
</evidence>
<dbReference type="Gene3D" id="3.40.1190.10">
    <property type="entry name" value="Mur-like, catalytic domain"/>
    <property type="match status" value="1"/>
</dbReference>
<dbReference type="GO" id="GO:0016881">
    <property type="term" value="F:acid-amino acid ligase activity"/>
    <property type="evidence" value="ECO:0007669"/>
    <property type="project" value="InterPro"/>
</dbReference>
<keyword evidence="4 8" id="KW-0133">Cell shape</keyword>
<dbReference type="Gene3D" id="3.90.190.20">
    <property type="entry name" value="Mur ligase, C-terminal domain"/>
    <property type="match status" value="1"/>
</dbReference>
<dbReference type="UniPathway" id="UPA00219"/>
<keyword evidence="7 8" id="KW-0961">Cell wall biogenesis/degradation</keyword>
<feature type="domain" description="Mur ligase central" evidence="11">
    <location>
        <begin position="100"/>
        <end position="310"/>
    </location>
</feature>
<dbReference type="InterPro" id="IPR004101">
    <property type="entry name" value="Mur_ligase_C"/>
</dbReference>
<reference evidence="13" key="1">
    <citation type="submission" date="2017-07" db="EMBL/GenBank/DDBJ databases">
        <title>Draft genome sequence of Effusibacillus lacus strain skLN1.</title>
        <authorList>
            <person name="Watanabe M."/>
            <person name="Kojima H."/>
            <person name="Fukui M."/>
        </authorList>
    </citation>
    <scope>NUCLEOTIDE SEQUENCE [LARGE SCALE GENOMIC DNA]</scope>
    <source>
        <strain evidence="13">skLN1</strain>
    </source>
</reference>
<evidence type="ECO:0000259" key="9">
    <source>
        <dbReference type="Pfam" id="PF01225"/>
    </source>
</evidence>
<organism evidence="12 13">
    <name type="scientific">Effusibacillus lacus</name>
    <dbReference type="NCBI Taxonomy" id="1348429"/>
    <lineage>
        <taxon>Bacteria</taxon>
        <taxon>Bacillati</taxon>
        <taxon>Bacillota</taxon>
        <taxon>Bacilli</taxon>
        <taxon>Bacillales</taxon>
        <taxon>Alicyclobacillaceae</taxon>
        <taxon>Effusibacillus</taxon>
    </lineage>
</organism>
<evidence type="ECO:0000259" key="10">
    <source>
        <dbReference type="Pfam" id="PF02875"/>
    </source>
</evidence>
<comment type="similarity">
    <text evidence="2">Belongs to the MurCDEF family. MurE subfamily.</text>
</comment>
<dbReference type="InterPro" id="IPR036565">
    <property type="entry name" value="Mur-like_cat_sf"/>
</dbReference>
<gene>
    <name evidence="12" type="ORF">EFBL_3273</name>
</gene>
<comment type="subcellular location">
    <subcellularLocation>
        <location evidence="8">Cytoplasm</location>
    </subcellularLocation>
</comment>
<dbReference type="InterPro" id="IPR005761">
    <property type="entry name" value="UDP-N-AcMur-Glu-dNH2Pim_ligase"/>
</dbReference>
<dbReference type="PANTHER" id="PTHR23135:SF4">
    <property type="entry name" value="UDP-N-ACETYLMURAMOYL-L-ALANYL-D-GLUTAMATE--2,6-DIAMINOPIMELATE LIGASE MURE HOMOLOG, CHLOROPLASTIC"/>
    <property type="match status" value="1"/>
</dbReference>
<dbReference type="InterPro" id="IPR000713">
    <property type="entry name" value="Mur_ligase_N"/>
</dbReference>
<dbReference type="Pfam" id="PF01225">
    <property type="entry name" value="Mur_ligase"/>
    <property type="match status" value="1"/>
</dbReference>
<evidence type="ECO:0000256" key="2">
    <source>
        <dbReference type="ARBA" id="ARBA00005898"/>
    </source>
</evidence>
<dbReference type="OrthoDB" id="9800958at2"/>
<dbReference type="GO" id="GO:0005737">
    <property type="term" value="C:cytoplasm"/>
    <property type="evidence" value="ECO:0007669"/>
    <property type="project" value="UniProtKB-SubCell"/>
</dbReference>